<reference evidence="1" key="1">
    <citation type="submission" date="2025-08" db="UniProtKB">
        <authorList>
            <consortium name="Ensembl"/>
        </authorList>
    </citation>
    <scope>IDENTIFICATION</scope>
</reference>
<organism evidence="1 2">
    <name type="scientific">Sinocyclocheilus rhinocerous</name>
    <dbReference type="NCBI Taxonomy" id="307959"/>
    <lineage>
        <taxon>Eukaryota</taxon>
        <taxon>Metazoa</taxon>
        <taxon>Chordata</taxon>
        <taxon>Craniata</taxon>
        <taxon>Vertebrata</taxon>
        <taxon>Euteleostomi</taxon>
        <taxon>Actinopterygii</taxon>
        <taxon>Neopterygii</taxon>
        <taxon>Teleostei</taxon>
        <taxon>Ostariophysi</taxon>
        <taxon>Cypriniformes</taxon>
        <taxon>Cyprinidae</taxon>
        <taxon>Cyprininae</taxon>
        <taxon>Sinocyclocheilus</taxon>
    </lineage>
</organism>
<dbReference type="Proteomes" id="UP000472270">
    <property type="component" value="Unassembled WGS sequence"/>
</dbReference>
<evidence type="ECO:0000313" key="1">
    <source>
        <dbReference type="Ensembl" id="ENSSRHP00000092731.1"/>
    </source>
</evidence>
<dbReference type="PANTHER" id="PTHR31025:SF25">
    <property type="entry name" value="ZINC FINGER (C2H2)-60"/>
    <property type="match status" value="1"/>
</dbReference>
<reference evidence="1" key="2">
    <citation type="submission" date="2025-09" db="UniProtKB">
        <authorList>
            <consortium name="Ensembl"/>
        </authorList>
    </citation>
    <scope>IDENTIFICATION</scope>
</reference>
<evidence type="ECO:0000313" key="2">
    <source>
        <dbReference type="Proteomes" id="UP000472270"/>
    </source>
</evidence>
<name>A0A673MQU1_9TELE</name>
<dbReference type="AlphaFoldDB" id="A0A673MQU1"/>
<accession>A0A673MQU1</accession>
<proteinExistence type="predicted"/>
<dbReference type="PANTHER" id="PTHR31025">
    <property type="entry name" value="SI:CH211-196P9.1-RELATED"/>
    <property type="match status" value="1"/>
</dbReference>
<protein>
    <submittedName>
        <fullName evidence="1">Uncharacterized protein</fullName>
    </submittedName>
</protein>
<keyword evidence="2" id="KW-1185">Reference proteome</keyword>
<sequence>MRLRVVLAPDNIRRLDILENLASVENLKTILQERLEIKEDFLIQFEDPDFGNELCNLTNITELPPDRAVLKILWKVPEESESDISISSLDTACMSCPSSSSNQSSSSVTIRQRENSQLPSTFPIPKFSYDVELRLAKGNEKFKEDGTLLTMSREMKMDILDSIAQAIFAFKAYPNSQELESVSAALIEKYPCLKDPGSGTGYHSWTMSIKYKVGNYRQKLRSVGCSEVAVNQKKANEDSRRLKKPRRCEVNFLPDNPLGQTDSSLQKERDALQEELKKKHLNMEFVDSKMELTFSLRRKEIVEEEPFVADVLRQWPALFLEHQICAEFYRITQTNLKSTFFSSLDEYTPRMIKLYRVRGGAYGDNMKTLLDQLDNQTSDVLAHRKATALKGLPLFMREKSEHFLKTCLVR</sequence>
<dbReference type="Ensembl" id="ENSSRHT00000095235.1">
    <property type="protein sequence ID" value="ENSSRHP00000092731.1"/>
    <property type="gene ID" value="ENSSRHG00000045734.1"/>
</dbReference>